<proteinExistence type="predicted"/>
<dbReference type="EMBL" id="MAEL01000034">
    <property type="protein sequence ID" value="KAF1304264.1"/>
    <property type="molecule type" value="Genomic_DNA"/>
</dbReference>
<gene>
    <name evidence="1" type="ORF">BAU17_12670</name>
</gene>
<protein>
    <submittedName>
        <fullName evidence="1">Uncharacterized protein</fullName>
    </submittedName>
</protein>
<keyword evidence="2" id="KW-1185">Reference proteome</keyword>
<accession>A0ABQ6Z008</accession>
<dbReference type="Proteomes" id="UP000782705">
    <property type="component" value="Unassembled WGS sequence"/>
</dbReference>
<evidence type="ECO:0000313" key="2">
    <source>
        <dbReference type="Proteomes" id="UP000782705"/>
    </source>
</evidence>
<organism evidence="1 2">
    <name type="scientific">Candidatus Enterococcus willemsii</name>
    <dbReference type="NCBI Taxonomy" id="1857215"/>
    <lineage>
        <taxon>Bacteria</taxon>
        <taxon>Bacillati</taxon>
        <taxon>Bacillota</taxon>
        <taxon>Bacilli</taxon>
        <taxon>Lactobacillales</taxon>
        <taxon>Enterococcaceae</taxon>
        <taxon>Enterococcus</taxon>
    </lineage>
</organism>
<reference evidence="1 2" key="1">
    <citation type="submission" date="2016-06" db="EMBL/GenBank/DDBJ databases">
        <title>Four novel species of enterococci isolated from chicken manure.</title>
        <authorList>
            <person name="Van Tyne D."/>
        </authorList>
    </citation>
    <scope>NUCLEOTIDE SEQUENCE [LARGE SCALE GENOMIC DNA]</scope>
    <source>
        <strain evidence="1 2">CU12B</strain>
    </source>
</reference>
<sequence>MKVDKLEFKRIVNEAAHLAFHYSQIKDTDDININNDELEYLISNNIHHKVINASKKSLFGDKVILQASAEKDYVLLKKYIDYFRE</sequence>
<name>A0ABQ6Z008_9ENTE</name>
<comment type="caution">
    <text evidence="1">The sequence shown here is derived from an EMBL/GenBank/DDBJ whole genome shotgun (WGS) entry which is preliminary data.</text>
</comment>
<evidence type="ECO:0000313" key="1">
    <source>
        <dbReference type="EMBL" id="KAF1304264.1"/>
    </source>
</evidence>